<evidence type="ECO:0000256" key="10">
    <source>
        <dbReference type="ARBA" id="ARBA00023027"/>
    </source>
</evidence>
<keyword evidence="9 14" id="KW-0560">Oxidoreductase</keyword>
<dbReference type="Pfam" id="PF00208">
    <property type="entry name" value="ELFV_dehydrog"/>
    <property type="match status" value="1"/>
</dbReference>
<evidence type="ECO:0000313" key="17">
    <source>
        <dbReference type="Proteomes" id="UP000034196"/>
    </source>
</evidence>
<accession>A0A1J4NXM4</accession>
<dbReference type="InterPro" id="IPR006095">
    <property type="entry name" value="Glu/Leu/Phe/Val/Trp_DH"/>
</dbReference>
<proteinExistence type="inferred from homology"/>
<evidence type="ECO:0000256" key="14">
    <source>
        <dbReference type="RuleBase" id="RU004417"/>
    </source>
</evidence>
<dbReference type="PRINTS" id="PR00082">
    <property type="entry name" value="GLFDHDRGNASE"/>
</dbReference>
<gene>
    <name evidence="16" type="ORF">WN71_015285</name>
</gene>
<evidence type="ECO:0000256" key="6">
    <source>
        <dbReference type="ARBA" id="ARBA00017332"/>
    </source>
</evidence>
<evidence type="ECO:0000256" key="12">
    <source>
        <dbReference type="PIRSR" id="PIRSR000188-1"/>
    </source>
</evidence>
<evidence type="ECO:0000256" key="3">
    <source>
        <dbReference type="ARBA" id="ARBA00006382"/>
    </source>
</evidence>
<dbReference type="PANTHER" id="PTHR42722:SF1">
    <property type="entry name" value="VALINE DEHYDROGENASE"/>
    <property type="match status" value="1"/>
</dbReference>
<dbReference type="InterPro" id="IPR046346">
    <property type="entry name" value="Aminoacid_DH-like_N_sf"/>
</dbReference>
<dbReference type="SUPFAM" id="SSF51735">
    <property type="entry name" value="NAD(P)-binding Rossmann-fold domains"/>
    <property type="match status" value="1"/>
</dbReference>
<evidence type="ECO:0000256" key="5">
    <source>
        <dbReference type="ARBA" id="ARBA00012136"/>
    </source>
</evidence>
<organism evidence="16 17">
    <name type="scientific">Streptomyces mangrovisoli</name>
    <dbReference type="NCBI Taxonomy" id="1428628"/>
    <lineage>
        <taxon>Bacteria</taxon>
        <taxon>Bacillati</taxon>
        <taxon>Actinomycetota</taxon>
        <taxon>Actinomycetes</taxon>
        <taxon>Kitasatosporales</taxon>
        <taxon>Streptomycetaceae</taxon>
        <taxon>Streptomyces</taxon>
    </lineage>
</organism>
<comment type="caution">
    <text evidence="16">The sequence shown here is derived from an EMBL/GenBank/DDBJ whole genome shotgun (WGS) entry which is preliminary data.</text>
</comment>
<dbReference type="SMART" id="SM00839">
    <property type="entry name" value="ELFV_dehydrog"/>
    <property type="match status" value="1"/>
</dbReference>
<dbReference type="AlphaFoldDB" id="A0A1J4NXM4"/>
<evidence type="ECO:0000256" key="9">
    <source>
        <dbReference type="ARBA" id="ARBA00023002"/>
    </source>
</evidence>
<evidence type="ECO:0000256" key="4">
    <source>
        <dbReference type="ARBA" id="ARBA00011738"/>
    </source>
</evidence>
<dbReference type="GO" id="GO:0043837">
    <property type="term" value="F:valine dehydrogenase (NAD+) activity"/>
    <property type="evidence" value="ECO:0007669"/>
    <property type="project" value="UniProtKB-EC"/>
</dbReference>
<evidence type="ECO:0000259" key="15">
    <source>
        <dbReference type="SMART" id="SM00839"/>
    </source>
</evidence>
<keyword evidence="17" id="KW-1185">Reference proteome</keyword>
<dbReference type="PANTHER" id="PTHR42722">
    <property type="entry name" value="LEUCINE DEHYDROGENASE"/>
    <property type="match status" value="1"/>
</dbReference>
<dbReference type="InterPro" id="IPR006097">
    <property type="entry name" value="Glu/Leu/Phe/Val/Trp_DH_dimer"/>
</dbReference>
<dbReference type="Gene3D" id="3.40.50.720">
    <property type="entry name" value="NAD(P)-binding Rossmann-like Domain"/>
    <property type="match status" value="1"/>
</dbReference>
<keyword evidence="10 13" id="KW-0520">NAD</keyword>
<evidence type="ECO:0000256" key="7">
    <source>
        <dbReference type="ARBA" id="ARBA00022456"/>
    </source>
</evidence>
<comment type="subunit">
    <text evidence="4">Homodimer.</text>
</comment>
<dbReference type="STRING" id="1428628.WN71_015285"/>
<feature type="active site" description="Proton donor/acceptor" evidence="12">
    <location>
        <position position="88"/>
    </location>
</feature>
<dbReference type="InterPro" id="IPR033524">
    <property type="entry name" value="Glu/Leu/Phe/Val_DH_AS"/>
</dbReference>
<dbReference type="EC" id="1.4.1.23" evidence="5"/>
<name>A0A1J4NXM4_9ACTN</name>
<dbReference type="EMBL" id="LAVA02000033">
    <property type="protein sequence ID" value="OIJ67072.1"/>
    <property type="molecule type" value="Genomic_DNA"/>
</dbReference>
<keyword evidence="13" id="KW-0547">Nucleotide-binding</keyword>
<dbReference type="Pfam" id="PF02812">
    <property type="entry name" value="ELFV_dehydrog_N"/>
    <property type="match status" value="1"/>
</dbReference>
<dbReference type="SUPFAM" id="SSF53223">
    <property type="entry name" value="Aminoacid dehydrogenase-like, N-terminal domain"/>
    <property type="match status" value="1"/>
</dbReference>
<comment type="similarity">
    <text evidence="3 14">Belongs to the Glu/Leu/Phe/Val dehydrogenases family.</text>
</comment>
<dbReference type="InterPro" id="IPR016211">
    <property type="entry name" value="Glu/Phe/Leu/Val/Trp_DH_bac/arc"/>
</dbReference>
<dbReference type="RefSeq" id="WP_046581857.1">
    <property type="nucleotide sequence ID" value="NZ_LAVA02000033.1"/>
</dbReference>
<evidence type="ECO:0000256" key="2">
    <source>
        <dbReference type="ARBA" id="ARBA00005109"/>
    </source>
</evidence>
<sequence length="364" mass="38528">MTDVTDGVLHTLFHSDQGGHEQVVLCQDRASGLKAVIAIHSTALGPALGGTRFYPYATEEEAVADALNLARGMSYKNAMAGLDHGGGKAVIIGDPERDKTEDLLLAYGRMVASLGGRYVTACDVGTYVADMDVVARECRWTTGRSPENGGAGDSSVLTAFGVYQGMRASAQHLWGDPSLRGRRIGIAGVGKVGHHLVEHLLAENAEVVITDVREDAVRRITERHPEVTAVEGTDALIRVEGLDIYAPCALGGALDDETVPALTARIVCGAANNQLAHPGVEKDLADRGILYAPDYVVNAGGVIQVADELHGFDFERCRAKAAKIFDTTLAIFARAKEDGIPPAVAADRIAEQRMHEAAAAGRGR</sequence>
<dbReference type="PROSITE" id="PS00074">
    <property type="entry name" value="GLFV_DEHYDROGENASE"/>
    <property type="match status" value="1"/>
</dbReference>
<dbReference type="Proteomes" id="UP000034196">
    <property type="component" value="Unassembled WGS sequence"/>
</dbReference>
<protein>
    <recommendedName>
        <fullName evidence="6">Valine dehydrogenase</fullName>
        <ecNumber evidence="5">1.4.1.23</ecNumber>
    </recommendedName>
</protein>
<dbReference type="FunFam" id="3.40.50.10860:FF:000010">
    <property type="entry name" value="Leucine dehydrogenase"/>
    <property type="match status" value="1"/>
</dbReference>
<evidence type="ECO:0000313" key="16">
    <source>
        <dbReference type="EMBL" id="OIJ67072.1"/>
    </source>
</evidence>
<evidence type="ECO:0000256" key="11">
    <source>
        <dbReference type="ARBA" id="ARBA00048547"/>
    </source>
</evidence>
<evidence type="ECO:0000256" key="8">
    <source>
        <dbReference type="ARBA" id="ARBA00022490"/>
    </source>
</evidence>
<evidence type="ECO:0000256" key="1">
    <source>
        <dbReference type="ARBA" id="ARBA00004496"/>
    </source>
</evidence>
<dbReference type="CDD" id="cd01075">
    <property type="entry name" value="NAD_bind_Leu_Phe_Val_DH"/>
    <property type="match status" value="1"/>
</dbReference>
<comment type="catalytic activity">
    <reaction evidence="11">
        <text>L-valine + NAD(+) + H2O = 3-methyl-2-oxobutanoate + NH4(+) + NADH + H(+)</text>
        <dbReference type="Rhea" id="RHEA:30763"/>
        <dbReference type="ChEBI" id="CHEBI:11851"/>
        <dbReference type="ChEBI" id="CHEBI:15377"/>
        <dbReference type="ChEBI" id="CHEBI:15378"/>
        <dbReference type="ChEBI" id="CHEBI:28938"/>
        <dbReference type="ChEBI" id="CHEBI:57540"/>
        <dbReference type="ChEBI" id="CHEBI:57762"/>
        <dbReference type="ChEBI" id="CHEBI:57945"/>
        <dbReference type="EC" id="1.4.1.23"/>
    </reaction>
</comment>
<evidence type="ECO:0000256" key="13">
    <source>
        <dbReference type="PIRSR" id="PIRSR000188-2"/>
    </source>
</evidence>
<dbReference type="GO" id="GO:0006574">
    <property type="term" value="P:L-valine catabolic process"/>
    <property type="evidence" value="ECO:0007669"/>
    <property type="project" value="UniProtKB-UniPathway"/>
</dbReference>
<dbReference type="InterPro" id="IPR036291">
    <property type="entry name" value="NAD(P)-bd_dom_sf"/>
</dbReference>
<dbReference type="Gene3D" id="3.40.50.10860">
    <property type="entry name" value="Leucine Dehydrogenase, chain A, domain 1"/>
    <property type="match status" value="1"/>
</dbReference>
<feature type="binding site" evidence="13">
    <location>
        <begin position="188"/>
        <end position="193"/>
    </location>
    <ligand>
        <name>NAD(+)</name>
        <dbReference type="ChEBI" id="CHEBI:57540"/>
    </ligand>
</feature>
<dbReference type="OrthoDB" id="9803297at2"/>
<reference evidence="16" key="1">
    <citation type="submission" date="2016-10" db="EMBL/GenBank/DDBJ databases">
        <title>Genome sequence of Streptomyces mangrovisoli MUSC 149.</title>
        <authorList>
            <person name="Lee L.-H."/>
            <person name="Ser H.-L."/>
        </authorList>
    </citation>
    <scope>NUCLEOTIDE SEQUENCE [LARGE SCALE GENOMIC DNA]</scope>
    <source>
        <strain evidence="16">MUSC 149</strain>
    </source>
</reference>
<dbReference type="UniPathway" id="UPA00362"/>
<comment type="subcellular location">
    <subcellularLocation>
        <location evidence="1">Cytoplasm</location>
    </subcellularLocation>
</comment>
<dbReference type="GO" id="GO:0005737">
    <property type="term" value="C:cytoplasm"/>
    <property type="evidence" value="ECO:0007669"/>
    <property type="project" value="UniProtKB-SubCell"/>
</dbReference>
<feature type="domain" description="Glutamate/phenylalanine/leucine/valine/L-tryptophan dehydrogenase C-terminal" evidence="15">
    <location>
        <begin position="152"/>
        <end position="362"/>
    </location>
</feature>
<dbReference type="PIRSF" id="PIRSF000188">
    <property type="entry name" value="Phe_leu_dh"/>
    <property type="match status" value="1"/>
</dbReference>
<comment type="pathway">
    <text evidence="2">Amino-acid degradation; L-valine degradation.</text>
</comment>
<keyword evidence="8" id="KW-0963">Cytoplasm</keyword>
<dbReference type="GO" id="GO:0000166">
    <property type="term" value="F:nucleotide binding"/>
    <property type="evidence" value="ECO:0007669"/>
    <property type="project" value="UniProtKB-KW"/>
</dbReference>
<dbReference type="InterPro" id="IPR006096">
    <property type="entry name" value="Glu/Leu/Phe/Val/Trp_DH_C"/>
</dbReference>
<keyword evidence="7" id="KW-0101">Branched-chain amino acid catabolism</keyword>